<dbReference type="EC" id="4.2.1.182" evidence="9"/>
<dbReference type="eggNOG" id="arCOG04278">
    <property type="taxonomic scope" value="Archaea"/>
</dbReference>
<dbReference type="OrthoDB" id="25253at2157"/>
<evidence type="ECO:0000256" key="2">
    <source>
        <dbReference type="ARBA" id="ARBA00023004"/>
    </source>
</evidence>
<dbReference type="PANTHER" id="PTHR36577:SF3">
    <property type="entry name" value="DUF521 DOMAIN PROTEIN (AFU_ORTHOLOGUE AFUA_6G00490)"/>
    <property type="match status" value="1"/>
</dbReference>
<comment type="catalytic activity">
    <reaction evidence="5">
        <text>(R)-5-phosphomevalonate = (2E)-3-methyl-5-phosphooxypent-2-enoate + H2O</text>
        <dbReference type="Rhea" id="RHEA:78975"/>
        <dbReference type="ChEBI" id="CHEBI:15377"/>
        <dbReference type="ChEBI" id="CHEBI:58146"/>
        <dbReference type="ChEBI" id="CHEBI:229665"/>
        <dbReference type="EC" id="4.2.1.182"/>
    </reaction>
    <physiologicalReaction direction="left-to-right" evidence="5">
        <dbReference type="Rhea" id="RHEA:78976"/>
    </physiologicalReaction>
</comment>
<evidence type="ECO:0000313" key="13">
    <source>
        <dbReference type="Proteomes" id="UP000002613"/>
    </source>
</evidence>
<keyword evidence="3" id="KW-0414">Isoprene biosynthesis</keyword>
<evidence type="ECO:0000256" key="7">
    <source>
        <dbReference type="ARBA" id="ARBA00046333"/>
    </source>
</evidence>
<evidence type="ECO:0000256" key="5">
    <source>
        <dbReference type="ARBA" id="ARBA00045120"/>
    </source>
</evidence>
<comment type="subunit">
    <text evidence="8">Heterodimer composed of a large subunit (PMDh-L) and a small subunit (PMDh-S).</text>
</comment>
<evidence type="ECO:0000256" key="9">
    <source>
        <dbReference type="ARBA" id="ARBA00047176"/>
    </source>
</evidence>
<name>D3S161_FERPA</name>
<keyword evidence="13" id="KW-1185">Reference proteome</keyword>
<reference evidence="13" key="1">
    <citation type="submission" date="2010-02" db="EMBL/GenBank/DDBJ databases">
        <title>Complete sequence of Ferroglobus placidus DSM 10642.</title>
        <authorList>
            <consortium name="US DOE Joint Genome Institute"/>
            <person name="Lucas S."/>
            <person name="Copeland A."/>
            <person name="Lapidus A."/>
            <person name="Cheng J.-F."/>
            <person name="Bruce D."/>
            <person name="Goodwin L."/>
            <person name="Pitluck S."/>
            <person name="Saunders E."/>
            <person name="Brettin T."/>
            <person name="Detter J.C."/>
            <person name="Han C."/>
            <person name="Tapia R."/>
            <person name="Larimer F."/>
            <person name="Land M."/>
            <person name="Hauser L."/>
            <person name="Kyrpides N."/>
            <person name="Ivanova N."/>
            <person name="Holmes D."/>
            <person name="Lovley D."/>
            <person name="Kyrpides N."/>
            <person name="Anderson I.J."/>
            <person name="Woyke T."/>
        </authorList>
    </citation>
    <scope>NUCLEOTIDE SEQUENCE [LARGE SCALE GENOMIC DNA]</scope>
    <source>
        <strain evidence="13">DSM 10642 / AEDII12DO</strain>
    </source>
</reference>
<dbReference type="AlphaFoldDB" id="D3S161"/>
<dbReference type="Pfam" id="PF04412">
    <property type="entry name" value="AcnX"/>
    <property type="match status" value="1"/>
</dbReference>
<organism evidence="12 13">
    <name type="scientific">Ferroglobus placidus (strain DSM 10642 / AEDII12DO)</name>
    <dbReference type="NCBI Taxonomy" id="589924"/>
    <lineage>
        <taxon>Archaea</taxon>
        <taxon>Methanobacteriati</taxon>
        <taxon>Methanobacteriota</taxon>
        <taxon>Archaeoglobi</taxon>
        <taxon>Archaeoglobales</taxon>
        <taxon>Archaeoglobaceae</taxon>
        <taxon>Ferroglobus</taxon>
    </lineage>
</organism>
<evidence type="ECO:0000256" key="10">
    <source>
        <dbReference type="ARBA" id="ARBA00047196"/>
    </source>
</evidence>
<dbReference type="RefSeq" id="WP_012964644.1">
    <property type="nucleotide sequence ID" value="NC_013849.1"/>
</dbReference>
<dbReference type="STRING" id="589924.Ferp_0108"/>
<protein>
    <recommendedName>
        <fullName evidence="10">Phosphomevalonate dehydratase large subunit</fullName>
        <ecNumber evidence="9">4.2.1.182</ecNumber>
    </recommendedName>
</protein>
<comment type="similarity">
    <text evidence="7">Belongs to the AcnX type II large subunit family.</text>
</comment>
<evidence type="ECO:0000256" key="4">
    <source>
        <dbReference type="ARBA" id="ARBA00023239"/>
    </source>
</evidence>
<dbReference type="CDD" id="cd01355">
    <property type="entry name" value="AcnX"/>
    <property type="match status" value="1"/>
</dbReference>
<dbReference type="GO" id="GO:0016829">
    <property type="term" value="F:lyase activity"/>
    <property type="evidence" value="ECO:0007669"/>
    <property type="project" value="UniProtKB-KW"/>
</dbReference>
<dbReference type="PaxDb" id="589924-Ferp_0108"/>
<reference evidence="12 13" key="2">
    <citation type="journal article" date="2011" name="Stand. Genomic Sci.">
        <title>Complete genome sequence of Ferroglobus placidus AEDII12DO.</title>
        <authorList>
            <person name="Anderson I."/>
            <person name="Risso C."/>
            <person name="Holmes D."/>
            <person name="Lucas S."/>
            <person name="Copeland A."/>
            <person name="Lapidus A."/>
            <person name="Cheng J.F."/>
            <person name="Bruce D."/>
            <person name="Goodwin L."/>
            <person name="Pitluck S."/>
            <person name="Saunders E."/>
            <person name="Brettin T."/>
            <person name="Detter J.C."/>
            <person name="Han C."/>
            <person name="Tapia R."/>
            <person name="Larimer F."/>
            <person name="Land M."/>
            <person name="Hauser L."/>
            <person name="Woyke T."/>
            <person name="Lovley D."/>
            <person name="Kyrpides N."/>
            <person name="Ivanova N."/>
        </authorList>
    </citation>
    <scope>NUCLEOTIDE SEQUENCE [LARGE SCALE GENOMIC DNA]</scope>
    <source>
        <strain evidence="13">DSM 10642 / AEDII12DO</strain>
    </source>
</reference>
<dbReference type="HOGENOM" id="CLU_018825_1_0_2"/>
<accession>D3S161</accession>
<comment type="function">
    <text evidence="6">Component of a hydro-lyase that catalyzes the dehydration of mevalonate 5-phosphate (MVA5P) to form trans-anhydromevalonate 5-phosphate (tAHMP). Involved in the archaeal mevalonate (MVA) pathway, which provides fundamental precursors for isoprenoid biosynthesis, such as isopentenyl diphosphate (IPP) and dimethylallyl diphosphate (DMAPP).</text>
</comment>
<dbReference type="KEGG" id="fpl:Ferp_0108"/>
<dbReference type="GO" id="GO:0008299">
    <property type="term" value="P:isoprenoid biosynthetic process"/>
    <property type="evidence" value="ECO:0007669"/>
    <property type="project" value="UniProtKB-KW"/>
</dbReference>
<dbReference type="Proteomes" id="UP000002613">
    <property type="component" value="Chromosome"/>
</dbReference>
<feature type="domain" description="Phosphomevalonate dehydratase large subunit-like" evidence="11">
    <location>
        <begin position="1"/>
        <end position="371"/>
    </location>
</feature>
<evidence type="ECO:0000256" key="8">
    <source>
        <dbReference type="ARBA" id="ARBA00046520"/>
    </source>
</evidence>
<evidence type="ECO:0000256" key="1">
    <source>
        <dbReference type="ARBA" id="ARBA00005092"/>
    </source>
</evidence>
<evidence type="ECO:0000256" key="6">
    <source>
        <dbReference type="ARBA" id="ARBA00045299"/>
    </source>
</evidence>
<evidence type="ECO:0000256" key="3">
    <source>
        <dbReference type="ARBA" id="ARBA00023229"/>
    </source>
</evidence>
<evidence type="ECO:0000259" key="11">
    <source>
        <dbReference type="Pfam" id="PF04412"/>
    </source>
</evidence>
<dbReference type="InterPro" id="IPR007506">
    <property type="entry name" value="PMDh-L-like_dom"/>
</dbReference>
<keyword evidence="2" id="KW-0408">Iron</keyword>
<keyword evidence="4" id="KW-0456">Lyase</keyword>
<dbReference type="EMBL" id="CP001899">
    <property type="protein sequence ID" value="ADC64297.1"/>
    <property type="molecule type" value="Genomic_DNA"/>
</dbReference>
<proteinExistence type="inferred from homology"/>
<evidence type="ECO:0000313" key="12">
    <source>
        <dbReference type="EMBL" id="ADC64297.1"/>
    </source>
</evidence>
<comment type="pathway">
    <text evidence="1">Isoprenoid biosynthesis; isopentenyl diphosphate biosynthesis via mevalonate pathway.</text>
</comment>
<sequence length="377" mass="42254">MFLTKEEEKLLESPNEGIRKCMEILVAVGEIFGAEKLIEIKSAQISGVSYSNIGEAGLEWLESLDVKVSVDAFLNPAGFDLERWREMGIEESYREKQLRIIKAFERMGVKLTLTCTPYYLVEVKKDDHLAWAESSAVVYANSIIGARTNRESGITALAAAVIGKTPYYGLHVKENRAPTVLVKIKGENFALAGLELGRVLKEGEIPLVEFSRKPSEEELKLFGAALASTSSCSMFHAAKLTPEWRDFETPKEKIEIDEAEFEKCSPDLIAIGCPHVSKQELEKIYELLKKYGKAKRNLWIFTSREIKEQCSDLVRKIEELGGKVFSDTCMVVSPASEKFSCVMVNSGKALEYLPKLRKVNATFASLEDCVRWATLED</sequence>
<dbReference type="GeneID" id="8777600"/>
<gene>
    <name evidence="12" type="ordered locus">Ferp_0108</name>
</gene>
<dbReference type="PANTHER" id="PTHR36577">
    <property type="entry name" value="DUF521 DOMAIN PROTEIN (AFU_ORTHOLOGUE AFUA_6G00490)"/>
    <property type="match status" value="1"/>
</dbReference>